<proteinExistence type="predicted"/>
<evidence type="ECO:0000313" key="2">
    <source>
        <dbReference type="Proteomes" id="UP001196765"/>
    </source>
</evidence>
<name>A0AAW4N2J2_9BACT</name>
<evidence type="ECO:0008006" key="3">
    <source>
        <dbReference type="Google" id="ProtNLM"/>
    </source>
</evidence>
<dbReference type="EMBL" id="JAHOEI010000093">
    <property type="protein sequence ID" value="MBV3389047.1"/>
    <property type="molecule type" value="Genomic_DNA"/>
</dbReference>
<feature type="non-terminal residue" evidence="1">
    <location>
        <position position="1"/>
    </location>
</feature>
<dbReference type="Proteomes" id="UP001196765">
    <property type="component" value="Unassembled WGS sequence"/>
</dbReference>
<organism evidence="1 2">
    <name type="scientific">Segatella copri</name>
    <dbReference type="NCBI Taxonomy" id="165179"/>
    <lineage>
        <taxon>Bacteria</taxon>
        <taxon>Pseudomonadati</taxon>
        <taxon>Bacteroidota</taxon>
        <taxon>Bacteroidia</taxon>
        <taxon>Bacteroidales</taxon>
        <taxon>Prevotellaceae</taxon>
        <taxon>Segatella</taxon>
    </lineage>
</organism>
<gene>
    <name evidence="1" type="ORF">KSW82_15070</name>
</gene>
<accession>A0AAW4N2J2</accession>
<sequence length="336" mass="39601">DNKKAFILWLNVPKVTAYKYSRSLAYYSANLNVVETCTLYKSDDETYSLECFMFLETIMTSPKRRKDLLRELCKKEKKQTYIIQVNKTSMGLSTNEANNSENLYSYALAAYMNDKKVIAIPEELKFTWGTAPILSSFVYNKEIIYQEYYDIYDVFNDWLHATDILTAFLKMYQIAEYMVYRSQMAEIVNRANIKQSFLRETKNLSSRYTKNERDTIVSNFIILFHDFILSPTEVTDSWTFVDKYYGMTKSGNHYLDATNSQLDIDKGVARFVYDTRCAIVHNKESEFHILYNNYEEYQEIVPLMKSINDIMASKILEIINTQGTILHYEHQKLDLY</sequence>
<dbReference type="AlphaFoldDB" id="A0AAW4N2J2"/>
<reference evidence="1" key="1">
    <citation type="submission" date="2021-06" db="EMBL/GenBank/DDBJ databases">
        <title>Collection of gut derived symbiotic bacterial strains cultured from healthy donors.</title>
        <authorList>
            <person name="Lin H."/>
            <person name="Littmann E."/>
            <person name="Pamer E.G."/>
        </authorList>
    </citation>
    <scope>NUCLEOTIDE SEQUENCE</scope>
    <source>
        <strain evidence="1">MSK.21.74</strain>
    </source>
</reference>
<protein>
    <recommendedName>
        <fullName evidence="3">Apea-like HEPN domain-containing protein</fullName>
    </recommendedName>
</protein>
<comment type="caution">
    <text evidence="1">The sequence shown here is derived from an EMBL/GenBank/DDBJ whole genome shotgun (WGS) entry which is preliminary data.</text>
</comment>
<dbReference type="RefSeq" id="WP_217745129.1">
    <property type="nucleotide sequence ID" value="NZ_JAHOEI010000093.1"/>
</dbReference>
<evidence type="ECO:0000313" key="1">
    <source>
        <dbReference type="EMBL" id="MBV3389047.1"/>
    </source>
</evidence>